<feature type="transmembrane region" description="Helical" evidence="1">
    <location>
        <begin position="42"/>
        <end position="72"/>
    </location>
</feature>
<organism evidence="2 3">
    <name type="scientific">Lasius niger</name>
    <name type="common">Black garden ant</name>
    <dbReference type="NCBI Taxonomy" id="67767"/>
    <lineage>
        <taxon>Eukaryota</taxon>
        <taxon>Metazoa</taxon>
        <taxon>Ecdysozoa</taxon>
        <taxon>Arthropoda</taxon>
        <taxon>Hexapoda</taxon>
        <taxon>Insecta</taxon>
        <taxon>Pterygota</taxon>
        <taxon>Neoptera</taxon>
        <taxon>Endopterygota</taxon>
        <taxon>Hymenoptera</taxon>
        <taxon>Apocrita</taxon>
        <taxon>Aculeata</taxon>
        <taxon>Formicoidea</taxon>
        <taxon>Formicidae</taxon>
        <taxon>Formicinae</taxon>
        <taxon>Lasius</taxon>
        <taxon>Lasius</taxon>
    </lineage>
</organism>
<gene>
    <name evidence="2" type="ORF">RF55_2313</name>
</gene>
<keyword evidence="1" id="KW-0472">Membrane</keyword>
<keyword evidence="3" id="KW-1185">Reference proteome</keyword>
<evidence type="ECO:0000313" key="3">
    <source>
        <dbReference type="Proteomes" id="UP000036403"/>
    </source>
</evidence>
<keyword evidence="1" id="KW-1133">Transmembrane helix</keyword>
<evidence type="ECO:0000313" key="2">
    <source>
        <dbReference type="EMBL" id="KMQ97340.1"/>
    </source>
</evidence>
<sequence length="73" mass="7777">MMRPFNASGEPIPWAHLLNPCDIDAYPCLVRAGKYMAKGWSLFIYGADCPCCLAARLIGALVAAFALGAFAAL</sequence>
<proteinExistence type="predicted"/>
<name>A0A0J7NY59_LASNI</name>
<keyword evidence="1" id="KW-0812">Transmembrane</keyword>
<protein>
    <submittedName>
        <fullName evidence="2">Trna-lysidine synthetase</fullName>
    </submittedName>
</protein>
<evidence type="ECO:0000256" key="1">
    <source>
        <dbReference type="SAM" id="Phobius"/>
    </source>
</evidence>
<dbReference type="PaxDb" id="67767-A0A0J7NY59"/>
<dbReference type="EMBL" id="LBMM01000859">
    <property type="protein sequence ID" value="KMQ97340.1"/>
    <property type="molecule type" value="Genomic_DNA"/>
</dbReference>
<dbReference type="AlphaFoldDB" id="A0A0J7NY59"/>
<comment type="caution">
    <text evidence="2">The sequence shown here is derived from an EMBL/GenBank/DDBJ whole genome shotgun (WGS) entry which is preliminary data.</text>
</comment>
<dbReference type="Proteomes" id="UP000036403">
    <property type="component" value="Unassembled WGS sequence"/>
</dbReference>
<accession>A0A0J7NY59</accession>
<reference evidence="2 3" key="1">
    <citation type="submission" date="2015-04" db="EMBL/GenBank/DDBJ databases">
        <title>Lasius niger genome sequencing.</title>
        <authorList>
            <person name="Konorov E.A."/>
            <person name="Nikitin M.A."/>
            <person name="Kirill M.V."/>
            <person name="Chang P."/>
        </authorList>
    </citation>
    <scope>NUCLEOTIDE SEQUENCE [LARGE SCALE GENOMIC DNA]</scope>
    <source>
        <tissue evidence="2">Whole</tissue>
    </source>
</reference>